<dbReference type="NCBIfam" id="NF012200">
    <property type="entry name" value="choice_anch_D"/>
    <property type="match status" value="1"/>
</dbReference>
<feature type="chain" id="PRO_5045845802" evidence="1">
    <location>
        <begin position="21"/>
        <end position="527"/>
    </location>
</feature>
<dbReference type="InterPro" id="IPR013783">
    <property type="entry name" value="Ig-like_fold"/>
</dbReference>
<dbReference type="Proteomes" id="UP001468798">
    <property type="component" value="Unassembled WGS sequence"/>
</dbReference>
<protein>
    <submittedName>
        <fullName evidence="2">Choice-of-anchor D domain-containing protein</fullName>
    </submittedName>
</protein>
<keyword evidence="3" id="KW-1185">Reference proteome</keyword>
<feature type="non-terminal residue" evidence="2">
    <location>
        <position position="527"/>
    </location>
</feature>
<name>A0ABU9NSQ1_9FLAO</name>
<dbReference type="Gene3D" id="2.60.40.10">
    <property type="entry name" value="Immunoglobulins"/>
    <property type="match status" value="1"/>
</dbReference>
<evidence type="ECO:0000256" key="1">
    <source>
        <dbReference type="SAM" id="SignalP"/>
    </source>
</evidence>
<dbReference type="RefSeq" id="WP_342693215.1">
    <property type="nucleotide sequence ID" value="NZ_JBCGDP010000024.1"/>
</dbReference>
<comment type="caution">
    <text evidence="2">The sequence shown here is derived from an EMBL/GenBank/DDBJ whole genome shotgun (WGS) entry which is preliminary data.</text>
</comment>
<keyword evidence="1" id="KW-0732">Signal</keyword>
<sequence length="527" mass="54500">MKKNYFFFFFFLLIALNLQAQCNLSLSTPYNSDNSNKGVMFNIVTGATPITITSFDMNMIGFSTGIFEIYYKSGTYVGSQSNSAAWTLAGSASVTALGTNNQTPIPIALSIPIPANTTYAFYITNNDSTIPAGVRYTNGTYTTIASDSYLNIEGGLGKAYPFGQDYNNRRVNCTPHYYITGGSCDSEINLKGNMISIANNDNTPSTLDHTDFGSTDVASGTITRTFTIENQGGAALNLTGSPEVTIGGVNATDFTVTTQPISPVAPNGVTTFIVSFNPSAAGLRTATVSIASNDSNNNPYNFSIQGTGCDISLTVGTASNPTNCSGTNGSIAFTSTNLSNGLYLLNYSKDGTATTGNINVVSNAFTLSGLSSGTYTSFSISSLGCTGSAATSITLLDPTTIGGSVGGDSTICSGATSGLLSLTGQTGTVVKWQSSVSPFSIWNDIVTTSSTYNPGSLTQTTQFRAVIQNGSCPIVNSSIATVTVEDTTAPVADVATLPTITAQCSVTSLTPPTATDNCLGVVTASTT</sequence>
<reference evidence="2 3" key="1">
    <citation type="submission" date="2024-03" db="EMBL/GenBank/DDBJ databases">
        <title>Two novel species of the genus Flavobacterium exhibiting potentially degradation of complex polysaccharides.</title>
        <authorList>
            <person name="Lian X."/>
        </authorList>
    </citation>
    <scope>NUCLEOTIDE SEQUENCE [LARGE SCALE GENOMIC DNA]</scope>
    <source>
        <strain evidence="2 3">N6</strain>
    </source>
</reference>
<gene>
    <name evidence="2" type="ORF">WFZ86_17970</name>
</gene>
<evidence type="ECO:0000313" key="3">
    <source>
        <dbReference type="Proteomes" id="UP001468798"/>
    </source>
</evidence>
<evidence type="ECO:0000313" key="2">
    <source>
        <dbReference type="EMBL" id="MEM0578396.1"/>
    </source>
</evidence>
<accession>A0ABU9NSQ1</accession>
<dbReference type="EMBL" id="JBCGDP010000024">
    <property type="protein sequence ID" value="MEM0578396.1"/>
    <property type="molecule type" value="Genomic_DNA"/>
</dbReference>
<proteinExistence type="predicted"/>
<organism evidence="2 3">
    <name type="scientific">Flavobacterium polysaccharolyticum</name>
    <dbReference type="NCBI Taxonomy" id="3133148"/>
    <lineage>
        <taxon>Bacteria</taxon>
        <taxon>Pseudomonadati</taxon>
        <taxon>Bacteroidota</taxon>
        <taxon>Flavobacteriia</taxon>
        <taxon>Flavobacteriales</taxon>
        <taxon>Flavobacteriaceae</taxon>
        <taxon>Flavobacterium</taxon>
    </lineage>
</organism>
<feature type="signal peptide" evidence="1">
    <location>
        <begin position="1"/>
        <end position="20"/>
    </location>
</feature>